<feature type="domain" description="Ig-like" evidence="5">
    <location>
        <begin position="57"/>
        <end position="154"/>
    </location>
</feature>
<evidence type="ECO:0000256" key="4">
    <source>
        <dbReference type="SAM" id="SignalP"/>
    </source>
</evidence>
<dbReference type="InterPro" id="IPR003598">
    <property type="entry name" value="Ig_sub2"/>
</dbReference>
<comment type="caution">
    <text evidence="6">The sequence shown here is derived from an EMBL/GenBank/DDBJ whole genome shotgun (WGS) entry which is preliminary data.</text>
</comment>
<name>A0A2A2LPV4_9BILA</name>
<dbReference type="AlphaFoldDB" id="A0A2A2LPV4"/>
<dbReference type="EMBL" id="LIAE01006533">
    <property type="protein sequence ID" value="PAV88149.1"/>
    <property type="molecule type" value="Genomic_DNA"/>
</dbReference>
<dbReference type="Proteomes" id="UP000218231">
    <property type="component" value="Unassembled WGS sequence"/>
</dbReference>
<dbReference type="GO" id="GO:0005886">
    <property type="term" value="C:plasma membrane"/>
    <property type="evidence" value="ECO:0007669"/>
    <property type="project" value="TreeGrafter"/>
</dbReference>
<gene>
    <name evidence="6" type="ORF">WR25_17760</name>
</gene>
<dbReference type="FunFam" id="2.60.40.10:FF:000032">
    <property type="entry name" value="palladin isoform X1"/>
    <property type="match status" value="1"/>
</dbReference>
<keyword evidence="1" id="KW-0677">Repeat</keyword>
<evidence type="ECO:0000256" key="1">
    <source>
        <dbReference type="ARBA" id="ARBA00022737"/>
    </source>
</evidence>
<accession>A0A2A2LPV4</accession>
<dbReference type="GO" id="GO:0007156">
    <property type="term" value="P:homophilic cell adhesion via plasma membrane adhesion molecules"/>
    <property type="evidence" value="ECO:0007669"/>
    <property type="project" value="TreeGrafter"/>
</dbReference>
<evidence type="ECO:0000259" key="5">
    <source>
        <dbReference type="PROSITE" id="PS50835"/>
    </source>
</evidence>
<evidence type="ECO:0000313" key="7">
    <source>
        <dbReference type="Proteomes" id="UP000218231"/>
    </source>
</evidence>
<reference evidence="6 7" key="1">
    <citation type="journal article" date="2017" name="Curr. Biol.">
        <title>Genome architecture and evolution of a unichromosomal asexual nematode.</title>
        <authorList>
            <person name="Fradin H."/>
            <person name="Zegar C."/>
            <person name="Gutwein M."/>
            <person name="Lucas J."/>
            <person name="Kovtun M."/>
            <person name="Corcoran D."/>
            <person name="Baugh L.R."/>
            <person name="Kiontke K."/>
            <person name="Gunsalus K."/>
            <person name="Fitch D.H."/>
            <person name="Piano F."/>
        </authorList>
    </citation>
    <scope>NUCLEOTIDE SEQUENCE [LARGE SCALE GENOMIC DNA]</scope>
    <source>
        <strain evidence="6">PF1309</strain>
    </source>
</reference>
<dbReference type="STRING" id="2018661.A0A2A2LPV4"/>
<keyword evidence="7" id="KW-1185">Reference proteome</keyword>
<dbReference type="GO" id="GO:0030424">
    <property type="term" value="C:axon"/>
    <property type="evidence" value="ECO:0007669"/>
    <property type="project" value="TreeGrafter"/>
</dbReference>
<feature type="signal peptide" evidence="4">
    <location>
        <begin position="1"/>
        <end position="24"/>
    </location>
</feature>
<dbReference type="GO" id="GO:0070593">
    <property type="term" value="P:dendrite self-avoidance"/>
    <property type="evidence" value="ECO:0007669"/>
    <property type="project" value="TreeGrafter"/>
</dbReference>
<dbReference type="InterPro" id="IPR036179">
    <property type="entry name" value="Ig-like_dom_sf"/>
</dbReference>
<evidence type="ECO:0000256" key="2">
    <source>
        <dbReference type="ARBA" id="ARBA00023157"/>
    </source>
</evidence>
<dbReference type="PANTHER" id="PTHR10075:SF100">
    <property type="entry name" value="FASCICLIN-2"/>
    <property type="match status" value="1"/>
</dbReference>
<dbReference type="SMART" id="SM00408">
    <property type="entry name" value="IGc2"/>
    <property type="match status" value="1"/>
</dbReference>
<proteinExistence type="predicted"/>
<dbReference type="InterPro" id="IPR003599">
    <property type="entry name" value="Ig_sub"/>
</dbReference>
<organism evidence="6 7">
    <name type="scientific">Diploscapter pachys</name>
    <dbReference type="NCBI Taxonomy" id="2018661"/>
    <lineage>
        <taxon>Eukaryota</taxon>
        <taxon>Metazoa</taxon>
        <taxon>Ecdysozoa</taxon>
        <taxon>Nematoda</taxon>
        <taxon>Chromadorea</taxon>
        <taxon>Rhabditida</taxon>
        <taxon>Rhabditina</taxon>
        <taxon>Rhabditomorpha</taxon>
        <taxon>Rhabditoidea</taxon>
        <taxon>Rhabditidae</taxon>
        <taxon>Diploscapter</taxon>
    </lineage>
</organism>
<dbReference type="InterPro" id="IPR013783">
    <property type="entry name" value="Ig-like_fold"/>
</dbReference>
<dbReference type="SUPFAM" id="SSF48726">
    <property type="entry name" value="Immunoglobulin"/>
    <property type="match status" value="1"/>
</dbReference>
<dbReference type="GO" id="GO:0098632">
    <property type="term" value="F:cell-cell adhesion mediator activity"/>
    <property type="evidence" value="ECO:0007669"/>
    <property type="project" value="TreeGrafter"/>
</dbReference>
<keyword evidence="2" id="KW-1015">Disulfide bond</keyword>
<dbReference type="InterPro" id="IPR013098">
    <property type="entry name" value="Ig_I-set"/>
</dbReference>
<dbReference type="GO" id="GO:0007411">
    <property type="term" value="P:axon guidance"/>
    <property type="evidence" value="ECO:0007669"/>
    <property type="project" value="TreeGrafter"/>
</dbReference>
<keyword evidence="3" id="KW-0393">Immunoglobulin domain</keyword>
<dbReference type="SMART" id="SM00409">
    <property type="entry name" value="IG"/>
    <property type="match status" value="1"/>
</dbReference>
<keyword evidence="4" id="KW-0732">Signal</keyword>
<dbReference type="Pfam" id="PF07679">
    <property type="entry name" value="I-set"/>
    <property type="match status" value="1"/>
</dbReference>
<dbReference type="PANTHER" id="PTHR10075">
    <property type="entry name" value="BASIGIN RELATED"/>
    <property type="match status" value="1"/>
</dbReference>
<protein>
    <recommendedName>
        <fullName evidence="5">Ig-like domain-containing protein</fullName>
    </recommendedName>
</protein>
<feature type="chain" id="PRO_5013104560" description="Ig-like domain-containing protein" evidence="4">
    <location>
        <begin position="25"/>
        <end position="157"/>
    </location>
</feature>
<evidence type="ECO:0000313" key="6">
    <source>
        <dbReference type="EMBL" id="PAV88149.1"/>
    </source>
</evidence>
<dbReference type="PROSITE" id="PS50835">
    <property type="entry name" value="IG_LIKE"/>
    <property type="match status" value="1"/>
</dbReference>
<sequence>MQDLARLLLLLLVIFAILQETVDARGGRRGAKGKGKNNLQFAQVAEFSLIQSNLSDPKAAHVTKGSHFSQTFRLGYKLLIICEAKGEPRPTIKWYKEGSEINPKPNIHYYERPTGNNMMWSKLEIDPATMGDQGIYACVANNERGTMAKNFKVEYSY</sequence>
<dbReference type="Gene3D" id="2.60.40.10">
    <property type="entry name" value="Immunoglobulins"/>
    <property type="match status" value="1"/>
</dbReference>
<dbReference type="InterPro" id="IPR007110">
    <property type="entry name" value="Ig-like_dom"/>
</dbReference>
<evidence type="ECO:0000256" key="3">
    <source>
        <dbReference type="ARBA" id="ARBA00023319"/>
    </source>
</evidence>
<dbReference type="OrthoDB" id="6127080at2759"/>